<gene>
    <name evidence="3" type="ORF">BDV23DRAFT_9994</name>
</gene>
<organism evidence="3">
    <name type="scientific">Petromyces alliaceus</name>
    <name type="common">Aspergillus alliaceus</name>
    <dbReference type="NCBI Taxonomy" id="209559"/>
    <lineage>
        <taxon>Eukaryota</taxon>
        <taxon>Fungi</taxon>
        <taxon>Dikarya</taxon>
        <taxon>Ascomycota</taxon>
        <taxon>Pezizomycotina</taxon>
        <taxon>Eurotiomycetes</taxon>
        <taxon>Eurotiomycetidae</taxon>
        <taxon>Eurotiales</taxon>
        <taxon>Aspergillaceae</taxon>
        <taxon>Aspergillus</taxon>
        <taxon>Aspergillus subgen. Circumdati</taxon>
    </lineage>
</organism>
<keyword evidence="2" id="KW-0732">Signal</keyword>
<feature type="region of interest" description="Disordered" evidence="1">
    <location>
        <begin position="26"/>
        <end position="58"/>
    </location>
</feature>
<dbReference type="AlphaFoldDB" id="A0A5N7BVY8"/>
<feature type="signal peptide" evidence="2">
    <location>
        <begin position="1"/>
        <end position="21"/>
    </location>
</feature>
<name>A0A5N7BVY8_PETAA</name>
<dbReference type="EMBL" id="ML735322">
    <property type="protein sequence ID" value="KAE8385939.1"/>
    <property type="molecule type" value="Genomic_DNA"/>
</dbReference>
<sequence length="76" mass="8026">MQNCRVCLAHPLLPLVGPAQCTSVQDKRPRKNAGWSEIADSLGTLGPAPQSSNGIDESPLWAGRAEGGIVWVCNSL</sequence>
<evidence type="ECO:0000313" key="3">
    <source>
        <dbReference type="EMBL" id="KAE8385939.1"/>
    </source>
</evidence>
<evidence type="ECO:0000256" key="1">
    <source>
        <dbReference type="SAM" id="MobiDB-lite"/>
    </source>
</evidence>
<proteinExistence type="predicted"/>
<evidence type="ECO:0000256" key="2">
    <source>
        <dbReference type="SAM" id="SignalP"/>
    </source>
</evidence>
<accession>A0A5N7BVY8</accession>
<feature type="chain" id="PRO_5024975179" evidence="2">
    <location>
        <begin position="22"/>
        <end position="76"/>
    </location>
</feature>
<protein>
    <submittedName>
        <fullName evidence="3">Uncharacterized protein</fullName>
    </submittedName>
</protein>
<reference evidence="3" key="1">
    <citation type="submission" date="2019-04" db="EMBL/GenBank/DDBJ databases">
        <title>Friends and foes A comparative genomics studyof 23 Aspergillus species from section Flavi.</title>
        <authorList>
            <consortium name="DOE Joint Genome Institute"/>
            <person name="Kjaerbolling I."/>
            <person name="Vesth T."/>
            <person name="Frisvad J.C."/>
            <person name="Nybo J.L."/>
            <person name="Theobald S."/>
            <person name="Kildgaard S."/>
            <person name="Isbrandt T."/>
            <person name="Kuo A."/>
            <person name="Sato A."/>
            <person name="Lyhne E.K."/>
            <person name="Kogle M.E."/>
            <person name="Wiebenga A."/>
            <person name="Kun R.S."/>
            <person name="Lubbers R.J."/>
            <person name="Makela M.R."/>
            <person name="Barry K."/>
            <person name="Chovatia M."/>
            <person name="Clum A."/>
            <person name="Daum C."/>
            <person name="Haridas S."/>
            <person name="He G."/>
            <person name="LaButti K."/>
            <person name="Lipzen A."/>
            <person name="Mondo S."/>
            <person name="Riley R."/>
            <person name="Salamov A."/>
            <person name="Simmons B.A."/>
            <person name="Magnuson J.K."/>
            <person name="Henrissat B."/>
            <person name="Mortensen U.H."/>
            <person name="Larsen T.O."/>
            <person name="Devries R.P."/>
            <person name="Grigoriev I.V."/>
            <person name="Machida M."/>
            <person name="Baker S.E."/>
            <person name="Andersen M.R."/>
        </authorList>
    </citation>
    <scope>NUCLEOTIDE SEQUENCE [LARGE SCALE GENOMIC DNA]</scope>
    <source>
        <strain evidence="3">IBT 14317</strain>
    </source>
</reference>
<dbReference type="Proteomes" id="UP000326877">
    <property type="component" value="Unassembled WGS sequence"/>
</dbReference>